<reference evidence="4" key="1">
    <citation type="submission" date="2017-09" db="EMBL/GenBank/DDBJ databases">
        <title>Depth-based differentiation of microbial function through sediment-hosted aquifers and enrichment of novel symbionts in the deep terrestrial subsurface.</title>
        <authorList>
            <person name="Probst A.J."/>
            <person name="Ladd B."/>
            <person name="Jarett J.K."/>
            <person name="Geller-Mcgrath D.E."/>
            <person name="Sieber C.M.K."/>
            <person name="Emerson J.B."/>
            <person name="Anantharaman K."/>
            <person name="Thomas B.C."/>
            <person name="Malmstrom R."/>
            <person name="Stieglmeier M."/>
            <person name="Klingl A."/>
            <person name="Woyke T."/>
            <person name="Ryan C.M."/>
            <person name="Banfield J.F."/>
        </authorList>
    </citation>
    <scope>NUCLEOTIDE SEQUENCE [LARGE SCALE GENOMIC DNA]</scope>
</reference>
<evidence type="ECO:0000313" key="3">
    <source>
        <dbReference type="EMBL" id="PIV63768.1"/>
    </source>
</evidence>
<feature type="domain" description="Pyruvate/ketoisovalerate oxidoreductase catalytic" evidence="2">
    <location>
        <begin position="14"/>
        <end position="180"/>
    </location>
</feature>
<evidence type="ECO:0000313" key="4">
    <source>
        <dbReference type="Proteomes" id="UP000228886"/>
    </source>
</evidence>
<evidence type="ECO:0000256" key="1">
    <source>
        <dbReference type="ARBA" id="ARBA00023002"/>
    </source>
</evidence>
<dbReference type="PANTHER" id="PTHR42730:SF1">
    <property type="entry name" value="2-OXOGLUTARATE SYNTHASE SUBUNIT KORC"/>
    <property type="match status" value="1"/>
</dbReference>
<gene>
    <name evidence="3" type="ORF">COS11_05700</name>
</gene>
<protein>
    <submittedName>
        <fullName evidence="3">2-oxoacid:ferredoxin oxidoreductase subunit gamma</fullName>
    </submittedName>
</protein>
<dbReference type="EMBL" id="PETL01000272">
    <property type="protein sequence ID" value="PIV63768.1"/>
    <property type="molecule type" value="Genomic_DNA"/>
</dbReference>
<dbReference type="Proteomes" id="UP000228886">
    <property type="component" value="Unassembled WGS sequence"/>
</dbReference>
<organism evidence="3 4">
    <name type="scientific">bacterium (Candidatus Ratteibacteria) CG01_land_8_20_14_3_00_40_19</name>
    <dbReference type="NCBI Taxonomy" id="2014290"/>
    <lineage>
        <taxon>Bacteria</taxon>
        <taxon>Candidatus Ratteibacteria</taxon>
    </lineage>
</organism>
<proteinExistence type="predicted"/>
<dbReference type="GO" id="GO:0016625">
    <property type="term" value="F:oxidoreductase activity, acting on the aldehyde or oxo group of donors, iron-sulfur protein as acceptor"/>
    <property type="evidence" value="ECO:0007669"/>
    <property type="project" value="InterPro"/>
</dbReference>
<dbReference type="InterPro" id="IPR052554">
    <property type="entry name" value="2-oxoglutarate_synth_KorC"/>
</dbReference>
<dbReference type="InterPro" id="IPR011894">
    <property type="entry name" value="PorC_KorC"/>
</dbReference>
<evidence type="ECO:0000259" key="2">
    <source>
        <dbReference type="Pfam" id="PF01558"/>
    </source>
</evidence>
<comment type="caution">
    <text evidence="3">The sequence shown here is derived from an EMBL/GenBank/DDBJ whole genome shotgun (WGS) entry which is preliminary data.</text>
</comment>
<dbReference type="InterPro" id="IPR019752">
    <property type="entry name" value="Pyrv/ketoisovalerate_OxRed_cat"/>
</dbReference>
<dbReference type="Gene3D" id="3.40.920.10">
    <property type="entry name" value="Pyruvate-ferredoxin oxidoreductase, PFOR, domain III"/>
    <property type="match status" value="1"/>
</dbReference>
<sequence>MKSITSKIIIGGVGGQGVLTLGKLLAYAGMGEKREVSCLPSYGAEMRGGYAFCTLIISTEEIFSPVVSQADIGIFMDRSSLEKFKERIEKNGTILINSSLIKDKFPHRNLKVMRIPATKLAEKIGDVRVANIIMAGALLKILQLQKKKFLSSESLKEALKEVLPAKPELINLNKKAIEEGEKISFSL</sequence>
<dbReference type="InterPro" id="IPR002869">
    <property type="entry name" value="Pyrv_flavodox_OxRed_cen"/>
</dbReference>
<dbReference type="SUPFAM" id="SSF53323">
    <property type="entry name" value="Pyruvate-ferredoxin oxidoreductase, PFOR, domain III"/>
    <property type="match status" value="1"/>
</dbReference>
<name>A0A2M7E7V4_9BACT</name>
<dbReference type="PANTHER" id="PTHR42730">
    <property type="entry name" value="2-OXOGLUTARATE SYNTHASE SUBUNIT KORC"/>
    <property type="match status" value="1"/>
</dbReference>
<accession>A0A2M7E7V4</accession>
<dbReference type="NCBIfam" id="TIGR02175">
    <property type="entry name" value="PorC_KorC"/>
    <property type="match status" value="1"/>
</dbReference>
<keyword evidence="1" id="KW-0560">Oxidoreductase</keyword>
<dbReference type="Pfam" id="PF01558">
    <property type="entry name" value="POR"/>
    <property type="match status" value="1"/>
</dbReference>
<dbReference type="AlphaFoldDB" id="A0A2M7E7V4"/>